<dbReference type="Proteomes" id="UP000308600">
    <property type="component" value="Unassembled WGS sequence"/>
</dbReference>
<accession>A0ACD3ARD8</accession>
<dbReference type="EMBL" id="ML208350">
    <property type="protein sequence ID" value="TFK68513.1"/>
    <property type="molecule type" value="Genomic_DNA"/>
</dbReference>
<keyword evidence="2" id="KW-1185">Reference proteome</keyword>
<organism evidence="1 2">
    <name type="scientific">Pluteus cervinus</name>
    <dbReference type="NCBI Taxonomy" id="181527"/>
    <lineage>
        <taxon>Eukaryota</taxon>
        <taxon>Fungi</taxon>
        <taxon>Dikarya</taxon>
        <taxon>Basidiomycota</taxon>
        <taxon>Agaricomycotina</taxon>
        <taxon>Agaricomycetes</taxon>
        <taxon>Agaricomycetidae</taxon>
        <taxon>Agaricales</taxon>
        <taxon>Pluteineae</taxon>
        <taxon>Pluteaceae</taxon>
        <taxon>Pluteus</taxon>
    </lineage>
</organism>
<proteinExistence type="predicted"/>
<protein>
    <submittedName>
        <fullName evidence="1">Uncharacterized protein</fullName>
    </submittedName>
</protein>
<evidence type="ECO:0000313" key="2">
    <source>
        <dbReference type="Proteomes" id="UP000308600"/>
    </source>
</evidence>
<gene>
    <name evidence="1" type="ORF">BDN72DRAFT_878984</name>
</gene>
<sequence>MVTIPSAFSSRLKILKFEILRWNLRKLAGWLNVPGDRPLEPSHGKVLCDCNVTQWDLRLEFRSDLALTEITPLGIDRFLTEGTALRTYRQATGMAARPANPRLTRKTGKTQPSDKTGKVNYDESVDSSDVIPRTTEVEMEMNSGTIYVVSSFTSANDHSDIHDNNGVISLSSTRMDTTASIQDDLFVRIGGNNRGDIRTVQAHRIAINASVVLVN</sequence>
<name>A0ACD3ARD8_9AGAR</name>
<reference evidence="1 2" key="1">
    <citation type="journal article" date="2019" name="Nat. Ecol. Evol.">
        <title>Megaphylogeny resolves global patterns of mushroom evolution.</title>
        <authorList>
            <person name="Varga T."/>
            <person name="Krizsan K."/>
            <person name="Foldi C."/>
            <person name="Dima B."/>
            <person name="Sanchez-Garcia M."/>
            <person name="Sanchez-Ramirez S."/>
            <person name="Szollosi G.J."/>
            <person name="Szarkandi J.G."/>
            <person name="Papp V."/>
            <person name="Albert L."/>
            <person name="Andreopoulos W."/>
            <person name="Angelini C."/>
            <person name="Antonin V."/>
            <person name="Barry K.W."/>
            <person name="Bougher N.L."/>
            <person name="Buchanan P."/>
            <person name="Buyck B."/>
            <person name="Bense V."/>
            <person name="Catcheside P."/>
            <person name="Chovatia M."/>
            <person name="Cooper J."/>
            <person name="Damon W."/>
            <person name="Desjardin D."/>
            <person name="Finy P."/>
            <person name="Geml J."/>
            <person name="Haridas S."/>
            <person name="Hughes K."/>
            <person name="Justo A."/>
            <person name="Karasinski D."/>
            <person name="Kautmanova I."/>
            <person name="Kiss B."/>
            <person name="Kocsube S."/>
            <person name="Kotiranta H."/>
            <person name="LaButti K.M."/>
            <person name="Lechner B.E."/>
            <person name="Liimatainen K."/>
            <person name="Lipzen A."/>
            <person name="Lukacs Z."/>
            <person name="Mihaltcheva S."/>
            <person name="Morgado L.N."/>
            <person name="Niskanen T."/>
            <person name="Noordeloos M.E."/>
            <person name="Ohm R.A."/>
            <person name="Ortiz-Santana B."/>
            <person name="Ovrebo C."/>
            <person name="Racz N."/>
            <person name="Riley R."/>
            <person name="Savchenko A."/>
            <person name="Shiryaev A."/>
            <person name="Soop K."/>
            <person name="Spirin V."/>
            <person name="Szebenyi C."/>
            <person name="Tomsovsky M."/>
            <person name="Tulloss R.E."/>
            <person name="Uehling J."/>
            <person name="Grigoriev I.V."/>
            <person name="Vagvolgyi C."/>
            <person name="Papp T."/>
            <person name="Martin F.M."/>
            <person name="Miettinen O."/>
            <person name="Hibbett D.S."/>
            <person name="Nagy L.G."/>
        </authorList>
    </citation>
    <scope>NUCLEOTIDE SEQUENCE [LARGE SCALE GENOMIC DNA]</scope>
    <source>
        <strain evidence="1 2">NL-1719</strain>
    </source>
</reference>
<evidence type="ECO:0000313" key="1">
    <source>
        <dbReference type="EMBL" id="TFK68513.1"/>
    </source>
</evidence>